<keyword evidence="3" id="KW-1185">Reference proteome</keyword>
<reference evidence="2 3" key="1">
    <citation type="submission" date="2015-01" db="EMBL/GenBank/DDBJ databases">
        <title>Evolution of Trichinella species and genotypes.</title>
        <authorList>
            <person name="Korhonen P.K."/>
            <person name="Edoardo P."/>
            <person name="Giuseppe L.R."/>
            <person name="Gasser R.B."/>
        </authorList>
    </citation>
    <scope>NUCLEOTIDE SEQUENCE [LARGE SCALE GENOMIC DNA]</scope>
    <source>
        <strain evidence="2">ISS37</strain>
    </source>
</reference>
<dbReference type="Proteomes" id="UP000054630">
    <property type="component" value="Unassembled WGS sequence"/>
</dbReference>
<dbReference type="AlphaFoldDB" id="A0A0V0RVC4"/>
<keyword evidence="1" id="KW-1133">Transmembrane helix</keyword>
<feature type="transmembrane region" description="Helical" evidence="1">
    <location>
        <begin position="102"/>
        <end position="128"/>
    </location>
</feature>
<evidence type="ECO:0000313" key="2">
    <source>
        <dbReference type="EMBL" id="KRX18404.1"/>
    </source>
</evidence>
<evidence type="ECO:0000313" key="3">
    <source>
        <dbReference type="Proteomes" id="UP000054630"/>
    </source>
</evidence>
<sequence length="174" mass="19858">MNLNHLEAVQFSEQFQLKISLIYNFEIRALQILVLHLKGENLYNSQQSTEWASFSIRYTKTSLRLVGVAVVVEMDEKYYYNARWASRQNLQNACIRLCVVRAYVYCLNAFAGSICVAVAVAAAAAAALRFSLVRLVSPVRPSFIIDFWPAKRIHCLHCSPSIQKRLLCSALLYY</sequence>
<evidence type="ECO:0000256" key="1">
    <source>
        <dbReference type="SAM" id="Phobius"/>
    </source>
</evidence>
<keyword evidence="1" id="KW-0812">Transmembrane</keyword>
<gene>
    <name evidence="2" type="ORF">T07_6692</name>
</gene>
<name>A0A0V0RVC4_9BILA</name>
<keyword evidence="1" id="KW-0472">Membrane</keyword>
<protein>
    <submittedName>
        <fullName evidence="2">Uncharacterized protein</fullName>
    </submittedName>
</protein>
<dbReference type="EMBL" id="JYDL01000073">
    <property type="protein sequence ID" value="KRX18404.1"/>
    <property type="molecule type" value="Genomic_DNA"/>
</dbReference>
<comment type="caution">
    <text evidence="2">The sequence shown here is derived from an EMBL/GenBank/DDBJ whole genome shotgun (WGS) entry which is preliminary data.</text>
</comment>
<accession>A0A0V0RVC4</accession>
<organism evidence="2 3">
    <name type="scientific">Trichinella nelsoni</name>
    <dbReference type="NCBI Taxonomy" id="6336"/>
    <lineage>
        <taxon>Eukaryota</taxon>
        <taxon>Metazoa</taxon>
        <taxon>Ecdysozoa</taxon>
        <taxon>Nematoda</taxon>
        <taxon>Enoplea</taxon>
        <taxon>Dorylaimia</taxon>
        <taxon>Trichinellida</taxon>
        <taxon>Trichinellidae</taxon>
        <taxon>Trichinella</taxon>
    </lineage>
</organism>
<proteinExistence type="predicted"/>